<evidence type="ECO:0000313" key="2">
    <source>
        <dbReference type="Proteomes" id="UP001500957"/>
    </source>
</evidence>
<dbReference type="Proteomes" id="UP001500957">
    <property type="component" value="Unassembled WGS sequence"/>
</dbReference>
<gene>
    <name evidence="1" type="ORF">GCM10009547_35930</name>
</gene>
<evidence type="ECO:0000313" key="1">
    <source>
        <dbReference type="EMBL" id="GAA0629114.1"/>
    </source>
</evidence>
<dbReference type="EMBL" id="BAAAHE010000035">
    <property type="protein sequence ID" value="GAA0629114.1"/>
    <property type="molecule type" value="Genomic_DNA"/>
</dbReference>
<protein>
    <submittedName>
        <fullName evidence="1">Uncharacterized protein</fullName>
    </submittedName>
</protein>
<proteinExistence type="predicted"/>
<keyword evidence="2" id="KW-1185">Reference proteome</keyword>
<comment type="caution">
    <text evidence="1">The sequence shown here is derived from an EMBL/GenBank/DDBJ whole genome shotgun (WGS) entry which is preliminary data.</text>
</comment>
<organism evidence="1 2">
    <name type="scientific">Sporichthya brevicatena</name>
    <dbReference type="NCBI Taxonomy" id="171442"/>
    <lineage>
        <taxon>Bacteria</taxon>
        <taxon>Bacillati</taxon>
        <taxon>Actinomycetota</taxon>
        <taxon>Actinomycetes</taxon>
        <taxon>Sporichthyales</taxon>
        <taxon>Sporichthyaceae</taxon>
        <taxon>Sporichthya</taxon>
    </lineage>
</organism>
<sequence>MDPVRNGRPQTSLGPARASLIAKGLIYAPEHEVVAFTVPGMADFIARQSDE</sequence>
<name>A0ABN1H589_9ACTN</name>
<accession>A0ABN1H589</accession>
<reference evidence="1 2" key="1">
    <citation type="journal article" date="2019" name="Int. J. Syst. Evol. Microbiol.">
        <title>The Global Catalogue of Microorganisms (GCM) 10K type strain sequencing project: providing services to taxonomists for standard genome sequencing and annotation.</title>
        <authorList>
            <consortium name="The Broad Institute Genomics Platform"/>
            <consortium name="The Broad Institute Genome Sequencing Center for Infectious Disease"/>
            <person name="Wu L."/>
            <person name="Ma J."/>
        </authorList>
    </citation>
    <scope>NUCLEOTIDE SEQUENCE [LARGE SCALE GENOMIC DNA]</scope>
    <source>
        <strain evidence="1 2">JCM 10671</strain>
    </source>
</reference>